<dbReference type="OrthoDB" id="4981820at2"/>
<dbReference type="NCBIfam" id="NF033679">
    <property type="entry name" value="DNRLRE_dom"/>
    <property type="match status" value="1"/>
</dbReference>
<accession>E3IWI9</accession>
<feature type="compositionally biased region" description="Gly residues" evidence="2">
    <location>
        <begin position="3028"/>
        <end position="3042"/>
    </location>
</feature>
<dbReference type="Pfam" id="PF20148">
    <property type="entry name" value="DUF6531"/>
    <property type="match status" value="1"/>
</dbReference>
<dbReference type="CDD" id="cd00081">
    <property type="entry name" value="Hint"/>
    <property type="match status" value="1"/>
</dbReference>
<dbReference type="InParanoid" id="E3IWI9"/>
<feature type="compositionally biased region" description="Polar residues" evidence="2">
    <location>
        <begin position="183"/>
        <end position="200"/>
    </location>
</feature>
<dbReference type="InterPro" id="IPR045351">
    <property type="entry name" value="DUF6531"/>
</dbReference>
<feature type="region of interest" description="Disordered" evidence="2">
    <location>
        <begin position="126"/>
        <end position="201"/>
    </location>
</feature>
<dbReference type="InterPro" id="IPR028902">
    <property type="entry name" value="Tox-REase-9_dom"/>
</dbReference>
<feature type="compositionally biased region" description="Polar residues" evidence="2">
    <location>
        <begin position="3093"/>
        <end position="3102"/>
    </location>
</feature>
<feature type="region of interest" description="Disordered" evidence="2">
    <location>
        <begin position="3077"/>
        <end position="3102"/>
    </location>
</feature>
<feature type="region of interest" description="Disordered" evidence="2">
    <location>
        <begin position="2902"/>
        <end position="2998"/>
    </location>
</feature>
<name>E3IWI9_PSEI1</name>
<keyword evidence="1" id="KW-0677">Repeat</keyword>
<dbReference type="NCBIfam" id="TIGR01643">
    <property type="entry name" value="YD_repeat_2x"/>
    <property type="match status" value="9"/>
</dbReference>
<reference evidence="4 5" key="1">
    <citation type="submission" date="2010-10" db="EMBL/GenBank/DDBJ databases">
        <title>Complete sequence of Frankia sp. EuI1c.</title>
        <authorList>
            <consortium name="US DOE Joint Genome Institute"/>
            <person name="Lucas S."/>
            <person name="Copeland A."/>
            <person name="Lapidus A."/>
            <person name="Cheng J.-F."/>
            <person name="Bruce D."/>
            <person name="Goodwin L."/>
            <person name="Pitluck S."/>
            <person name="Chertkov O."/>
            <person name="Detter J.C."/>
            <person name="Han C."/>
            <person name="Tapia R."/>
            <person name="Land M."/>
            <person name="Hauser L."/>
            <person name="Jeffries C."/>
            <person name="Kyrpides N."/>
            <person name="Ivanova N."/>
            <person name="Mikhailova N."/>
            <person name="Beauchemin N."/>
            <person name="Sen A."/>
            <person name="Sur S.A."/>
            <person name="Gtari M."/>
            <person name="Wall L."/>
            <person name="Tisa L."/>
            <person name="Woyke T."/>
        </authorList>
    </citation>
    <scope>NUCLEOTIDE SEQUENCE [LARGE SCALE GENOMIC DNA]</scope>
    <source>
        <strain evidence="5">DSM 45817 / CECT 9037 / EuI1c</strain>
    </source>
</reference>
<feature type="compositionally biased region" description="Low complexity" evidence="2">
    <location>
        <begin position="2902"/>
        <end position="2938"/>
    </location>
</feature>
<feature type="compositionally biased region" description="Polar residues" evidence="2">
    <location>
        <begin position="2976"/>
        <end position="2998"/>
    </location>
</feature>
<dbReference type="InterPro" id="IPR036844">
    <property type="entry name" value="Hint_dom_sf"/>
</dbReference>
<feature type="region of interest" description="Disordered" evidence="2">
    <location>
        <begin position="59"/>
        <end position="84"/>
    </location>
</feature>
<evidence type="ECO:0000313" key="4">
    <source>
        <dbReference type="EMBL" id="ADP80172.1"/>
    </source>
</evidence>
<dbReference type="SUPFAM" id="SSF51294">
    <property type="entry name" value="Hedgehog/intein (Hint) domain"/>
    <property type="match status" value="1"/>
</dbReference>
<dbReference type="KEGG" id="fri:FraEuI1c_2129"/>
<evidence type="ECO:0000256" key="2">
    <source>
        <dbReference type="SAM" id="MobiDB-lite"/>
    </source>
</evidence>
<dbReference type="RefSeq" id="WP_013423291.1">
    <property type="nucleotide sequence ID" value="NC_014666.1"/>
</dbReference>
<evidence type="ECO:0000313" key="5">
    <source>
        <dbReference type="Proteomes" id="UP000002484"/>
    </source>
</evidence>
<evidence type="ECO:0000259" key="3">
    <source>
        <dbReference type="SMART" id="SM00306"/>
    </source>
</evidence>
<dbReference type="InterPro" id="IPR050708">
    <property type="entry name" value="T6SS_VgrG/RHS"/>
</dbReference>
<dbReference type="PANTHER" id="PTHR32305">
    <property type="match status" value="1"/>
</dbReference>
<dbReference type="Pfam" id="PF15650">
    <property type="entry name" value="Tox-REase-9"/>
    <property type="match status" value="1"/>
</dbReference>
<dbReference type="InterPro" id="IPR056823">
    <property type="entry name" value="TEN-like_YD-shell"/>
</dbReference>
<feature type="compositionally biased region" description="Polar residues" evidence="2">
    <location>
        <begin position="2415"/>
        <end position="2424"/>
    </location>
</feature>
<keyword evidence="5" id="KW-1185">Reference proteome</keyword>
<dbReference type="InterPro" id="IPR006530">
    <property type="entry name" value="YD"/>
</dbReference>
<dbReference type="HOGENOM" id="CLU_000256_0_0_11"/>
<dbReference type="eggNOG" id="COG3209">
    <property type="taxonomic scope" value="Bacteria"/>
</dbReference>
<protein>
    <recommendedName>
        <fullName evidence="3">Hint domain-containing protein</fullName>
    </recommendedName>
</protein>
<dbReference type="Pfam" id="PF25023">
    <property type="entry name" value="TEN_YD-shell"/>
    <property type="match status" value="2"/>
</dbReference>
<dbReference type="Pfam" id="PF05593">
    <property type="entry name" value="RHS_repeat"/>
    <property type="match status" value="9"/>
</dbReference>
<sequence>MTGRHRPASSRLLSFGLLSFGRRRWRRDARVRRVAPLLAVLLVVVGLVVLDAPAKPKAVPIADQNPFRGSDKLPGSSSGSAAGKVSLVPTSATQGTAKAGPATLKGKAPVVAGAVASTGATITPLKQVPFTPQKPSADEAARAASTPRGAQLGPSRPQAVTRPDASGEMKPQAGRVEVPGLRTASSEVFHNPDGTYTSEESMGADRFKDSKGNWVGIDTSLVAGDKGRLRAKSTQSGLEVAPKANDAELGSIDLGGGLSFGFGIAQAAGVAAKIDGSKATFASVRDQADVELGPTADGMKEVLVLRSAQAPTTWVYPLTLSGLTARLSDGGDVELADKAGTVRALIPHGWMADSRPTTADGFQAWSDGVTYSLITLANGQQALQMDLDKAWLTAPDRVFPVNVDPSVSTLLTGEDDTYVSSANPSANYSALADIKAGYYSPTNDIVHGYLSFPGSDPLTNATVTNAHVKIFNWFSASGCTAHPVSLRSVAFGWNGTNMTWPGATLGGEVANKSFADDGSSSCGGSWEFIGDYDTRLSNLVNTWTHDPTANFGLGLTTSDTDTQWLKSFYSNDCWCNPATPDSDYRPRLELEWTPYGASYSFPSGTPAWSVPPTTTAPGQITVRLTNTGQATWTAGAGYALSYHIFDATNTFELIHQGLQTPIPTTVASDQSVDVNASVDLSSLSSGNYTIRWDMEQTGTSWFSGQGVGELATPVSVAAGVNQSPYIVGVSPISGSEVPSTQPTLGVLALDPDNDPLTYQFQLCTGTDANSGTCQSSGWTSWPIWTPPTPLTWGQLYYWRVQVSDGTSQSLWSSPLVLEPVNYNATVGADYGANTYAPAVAGVNPLTQNFTTQVTDASVQGAGPALSVARTYNSKSTTDGLFGTGWTSAYDVTAGAATSGPGNVQVRNGDGRTTLFGRNGDGTYQPEHGYYSSLQASEPRVASFTAANSTSSLGATDTGETWQALAGTWGISNNSAYLASAGIFKSVAVVPAPADGTIQFSTPTTQSRLGIAFRVQDADNMWMLYENGTSLVLAKRSGGLETTVKTVTGVCCATTDTYGVRMVGSTLQMLRNGAVVGTATDTAFSTVTKAGLYAQSTGTGRIDGLTITPEGHRATFTGANSATSLGASDDGEAFTGLAGTWGISGNSAYLATAGGSGHNLTTVSGAADGTITFTEPVAQAGVGVAFRAADVDNYWRLVAQPASNSWQLVKRVAGVDIVVATAASGCCTAADVLSIITSGTSIAVLRNGTQILSTHDPALLFASRAGPYADAAGTGRIDTFTTTAATELTEKGGTASTFRSDGKLVATTDPAGNRVALAYDANSRLTTATNTTSGRALTFTWTTDNTHIAQVATPSVAANGGALTWKYSYTSGRLTGVTTPGLTTGGSTYSYSSSGQLNQITLPENTLDTKVGYNSDGTVAWREDGLGNRTTYAVTATSPNIVVRTTDPAGTNTDWTYSVYGQLLSKTGPTGTKTFTYNDDGFLAQATDENGNVTNYQTDGHGNVLARTVVRYSDASGTWPVTDYYDYYNGPPGDPRDDLIVAHRDGRSAAPTDDAYKTTYGYDPVGNLLSTTSPPTAAFPGGTTTSSSYTVGAETAVGGGTEPAGLLASTTDARGKVTTYGYDSKGDLRHDQDPAGLIHDYTTDEIGRRLTSKETSDTYPSGLTTTYTYTKLSQVATVTEPGVANPITSTTHTRVTTNTYDNNGNLTQAVVSDSTGGDTARTTTYTYDADDRPLSTTAASGTAAAATNAQTYDANGNVATTTDPNGTVTAYTYTPLNELATTTLKDFVDDPVAGTSPRDLVLESRAYDPAGRLASVTDALGRTTNYTYWLDGKLHQVTLTGYHNPDFATGDLSATTRNIVLEDHSYDGAGNETSTVTGGGLTTATASYDQAGNATGTALDPAGVHRTTALSYDANGDPTAIETGAAGTSTTERTEYGYDNASRLTSTTVFGDGVARYTTALTRDQRGYTTTLVDPRGYTPGAAFDPAFTTHVTTNAAGGVGQVTAPSVQVEENGNTASAATPTGTVGYDTFGEVTQSRDARNLTTTTTYDALGRPTQVSYPSYTPPGGSASTPSESFTYDDNGNVLTHVDTRGQTTTAVYDMRNRVVSVTDPQVDGLPAPGVSRAIYDDANNLVTTVDQVGAWLFYAYDDLDRPWATTSTERTPSATFSTYYGYDDAGDLNKILRPTNVGAGAAATADYNGAGELIATHDEAGKTTTYTYDLAGRLASGTDPLGRKTTYTYDRAGRQTGAAQFSNTNAQLRSLSIGYDAAGNVTSQTDPNGNTTTDAYDALDQLRSITVPVAAGSSITTSAGYDTAGNRTRLTDGNGNATITTFNSLGLPEKTIEPSTTAYPNLTDRTWTTSYDTGGLPVTEVEPGGVTRTSTYNALGQLIGESGTGTGVASASRTLAYDLAGNLTNEDSPSASEEFSYDDRDLHTGSHGTEGDASLQYNADGLLTSRGNGGLTTGYTYDTRGNLATVTGAGTPGTRTYSYDDADQLTSIDYATGSSGAVESYGYDQLGRTTSDTLTAPGGTLRSQTYGYDNNDNLTATTIAPAGVAGAGSQSYGYDQADRLTSWTSQAGSTTAYGWDAAGNRTSVGGVTATFDARNRLLNDGAASYTYTARGTLASTTAGSNTTTDTFNALDQLTSVASGSTTTTYEYDGLGRASWRNSSQAFTYDDLTNEPAFHDGTLYAYDPTGKLIGADTGSAGLATLTNPHGDTTAAFTTTGTLTDTRAYDPFGTPTTTGTSHLEIGYQGGWSDPTTSQLNADTRWYTPTTGTFTARDSTPLPWTGTAADNRYTYAAANPLLNSDPTGRRSGPSWETRVLRAAATELRSGEADEEAGEEGGGATSYAVSREAGYGLACAVFCPHNEPDANAGAALGAAVGTAGNDNGAKLGAAIGSAAQTTTKTKTSKSSQSASSTPTRTKTSKSSKPARSPARQQPTYPDPNDVVHGTLHVNPDANHGVGNNGTIPKPTDVPQTYSNPLDANLGPSTDETAGLQYTASDSDCHNAGLAHCIGDDPVNPPTQTGGAGSGQGTGQGGDGTPPPDEYLGDESQNSCAVGGQSFTASTEVLIADGTTKPISQIHPGDRVQATDPTTGKTAPQTVTNVWVNHDTDLLDLTIQTATGTSTIHTTEHHPIWNDTTHTWTDANELHPGDHLHTDNGTPATVTATVVIPASGDMWDLTIANTHTFYVVTTGTDILVHNASSCTSGSNPAARTGQQVHKDFSTILNGYGDVGYEGEFKLPSGLRPDGAFTDPATGVRVPVELKPDTRSQIRRGLGELRVYEQEMGVPSGSGQLWVYRVNPQTGAASFQRVR</sequence>
<proteinExistence type="predicted"/>
<dbReference type="PANTHER" id="PTHR32305:SF15">
    <property type="entry name" value="PROTEIN RHSA-RELATED"/>
    <property type="match status" value="1"/>
</dbReference>
<dbReference type="Proteomes" id="UP000002484">
    <property type="component" value="Chromosome"/>
</dbReference>
<gene>
    <name evidence="4" type="ordered locus">FraEuI1c_2129</name>
</gene>
<feature type="region of interest" description="Disordered" evidence="2">
    <location>
        <begin position="2415"/>
        <end position="2444"/>
    </location>
</feature>
<dbReference type="Gene3D" id="2.170.16.10">
    <property type="entry name" value="Hedgehog/Intein (Hint) domain"/>
    <property type="match status" value="1"/>
</dbReference>
<dbReference type="Pfam" id="PF07591">
    <property type="entry name" value="PT-HINT"/>
    <property type="match status" value="1"/>
</dbReference>
<dbReference type="InterPro" id="IPR022385">
    <property type="entry name" value="Rhs_assc_core"/>
</dbReference>
<dbReference type="InterPro" id="IPR031325">
    <property type="entry name" value="RHS_repeat"/>
</dbReference>
<dbReference type="SMART" id="SM00306">
    <property type="entry name" value="HintN"/>
    <property type="match status" value="1"/>
</dbReference>
<feature type="region of interest" description="Disordered" evidence="2">
    <location>
        <begin position="3017"/>
        <end position="3060"/>
    </location>
</feature>
<dbReference type="InterPro" id="IPR013783">
    <property type="entry name" value="Ig-like_fold"/>
</dbReference>
<dbReference type="NCBIfam" id="TIGR03696">
    <property type="entry name" value="Rhs_assc_core"/>
    <property type="match status" value="1"/>
</dbReference>
<feature type="compositionally biased region" description="Polar residues" evidence="2">
    <location>
        <begin position="2068"/>
        <end position="2078"/>
    </location>
</feature>
<dbReference type="STRING" id="298654.FraEuI1c_2129"/>
<dbReference type="EMBL" id="CP002299">
    <property type="protein sequence ID" value="ADP80172.1"/>
    <property type="molecule type" value="Genomic_DNA"/>
</dbReference>
<organism evidence="4 5">
    <name type="scientific">Pseudofrankia inefficax (strain DSM 45817 / CECT 9037 / DDB 130130 / EuI1c)</name>
    <name type="common">Frankia inefficax</name>
    <dbReference type="NCBI Taxonomy" id="298654"/>
    <lineage>
        <taxon>Bacteria</taxon>
        <taxon>Bacillati</taxon>
        <taxon>Actinomycetota</taxon>
        <taxon>Actinomycetes</taxon>
        <taxon>Frankiales</taxon>
        <taxon>Frankiaceae</taxon>
        <taxon>Pseudofrankia</taxon>
    </lineage>
</organism>
<dbReference type="InterPro" id="IPR003587">
    <property type="entry name" value="Hint_dom_N"/>
</dbReference>
<dbReference type="GO" id="GO:0005975">
    <property type="term" value="P:carbohydrate metabolic process"/>
    <property type="evidence" value="ECO:0007669"/>
    <property type="project" value="UniProtKB-ARBA"/>
</dbReference>
<feature type="region of interest" description="Disordered" evidence="2">
    <location>
        <begin position="2052"/>
        <end position="2078"/>
    </location>
</feature>
<evidence type="ECO:0000256" key="1">
    <source>
        <dbReference type="ARBA" id="ARBA00022737"/>
    </source>
</evidence>
<dbReference type="Gene3D" id="2.180.10.10">
    <property type="entry name" value="RHS repeat-associated core"/>
    <property type="match status" value="5"/>
</dbReference>
<dbReference type="Gene3D" id="2.60.40.10">
    <property type="entry name" value="Immunoglobulins"/>
    <property type="match status" value="1"/>
</dbReference>
<feature type="domain" description="Hint" evidence="3">
    <location>
        <begin position="3062"/>
        <end position="3162"/>
    </location>
</feature>